<evidence type="ECO:0000313" key="3">
    <source>
        <dbReference type="Proteomes" id="UP000580474"/>
    </source>
</evidence>
<dbReference type="SUPFAM" id="SSF47413">
    <property type="entry name" value="lambda repressor-like DNA-binding domains"/>
    <property type="match status" value="1"/>
</dbReference>
<dbReference type="InterPro" id="IPR001387">
    <property type="entry name" value="Cro/C1-type_HTH"/>
</dbReference>
<dbReference type="Proteomes" id="UP000580474">
    <property type="component" value="Unassembled WGS sequence"/>
</dbReference>
<dbReference type="GO" id="GO:0003677">
    <property type="term" value="F:DNA binding"/>
    <property type="evidence" value="ECO:0007669"/>
    <property type="project" value="InterPro"/>
</dbReference>
<dbReference type="AlphaFoldDB" id="A0A840NGH8"/>
<feature type="domain" description="HTH cro/C1-type" evidence="1">
    <location>
        <begin position="14"/>
        <end position="68"/>
    </location>
</feature>
<dbReference type="InterPro" id="IPR010982">
    <property type="entry name" value="Lambda_DNA-bd_dom_sf"/>
</dbReference>
<dbReference type="Gene3D" id="1.10.260.40">
    <property type="entry name" value="lambda repressor-like DNA-binding domains"/>
    <property type="match status" value="1"/>
</dbReference>
<accession>A0A840NGH8</accession>
<dbReference type="PROSITE" id="PS50943">
    <property type="entry name" value="HTH_CROC1"/>
    <property type="match status" value="1"/>
</dbReference>
<dbReference type="Pfam" id="PF13560">
    <property type="entry name" value="HTH_31"/>
    <property type="match status" value="1"/>
</dbReference>
<keyword evidence="3" id="KW-1185">Reference proteome</keyword>
<dbReference type="RefSeq" id="WP_343071479.1">
    <property type="nucleotide sequence ID" value="NZ_JACHIV010000001.1"/>
</dbReference>
<name>A0A840NGH8_9PSEU</name>
<dbReference type="EMBL" id="JACHIV010000001">
    <property type="protein sequence ID" value="MBB5070684.1"/>
    <property type="molecule type" value="Genomic_DNA"/>
</dbReference>
<evidence type="ECO:0000259" key="1">
    <source>
        <dbReference type="PROSITE" id="PS50943"/>
    </source>
</evidence>
<gene>
    <name evidence="2" type="ORF">BJ969_003772</name>
</gene>
<sequence length="400" mass="43911">MPRPEQGLALGDRVAMARKVAGLNQQALAQRANYSISMLRAVEQGREPGSPAFVAAVARALGIEAEELYGQPYRGTLDDDGGVPPGMTELRTLFAEGRYALPLDPGSPEELEADLGKARELRHSDRARQAIEMTPSLLRRMAGAIHQASTDSGRERGYRHLAQAYGNTAQLVYRFGWIPLATQAVDLMELAAERSDDPLLAAHAVQHRALILMSCAAYDTSTRLVQHSLDLLESRPDSEEVLALRGSAHLRGAMISARDCELDRAREHIAEARVIGRRLGRSSTAYDTNFGPGNVEIHDVAVSLEGGDPGKAARDGSELQLPDDMRANRVGHHWQDVARAWVIVNDHTNALRALSNARRVAPQQTRYHPQVRETARAIAMAERRKSDSIAHFTNWLGLKV</sequence>
<dbReference type="CDD" id="cd00093">
    <property type="entry name" value="HTH_XRE"/>
    <property type="match status" value="1"/>
</dbReference>
<evidence type="ECO:0000313" key="2">
    <source>
        <dbReference type="EMBL" id="MBB5070684.1"/>
    </source>
</evidence>
<reference evidence="2 3" key="1">
    <citation type="submission" date="2020-08" db="EMBL/GenBank/DDBJ databases">
        <title>Sequencing the genomes of 1000 actinobacteria strains.</title>
        <authorList>
            <person name="Klenk H.-P."/>
        </authorList>
    </citation>
    <scope>NUCLEOTIDE SEQUENCE [LARGE SCALE GENOMIC DNA]</scope>
    <source>
        <strain evidence="2 3">DSM 45582</strain>
    </source>
</reference>
<protein>
    <submittedName>
        <fullName evidence="2">Transcriptional regulator with XRE-family HTH domain</fullName>
    </submittedName>
</protein>
<comment type="caution">
    <text evidence="2">The sequence shown here is derived from an EMBL/GenBank/DDBJ whole genome shotgun (WGS) entry which is preliminary data.</text>
</comment>
<proteinExistence type="predicted"/>
<dbReference type="SMART" id="SM00530">
    <property type="entry name" value="HTH_XRE"/>
    <property type="match status" value="1"/>
</dbReference>
<organism evidence="2 3">
    <name type="scientific">Saccharopolyspora gloriosae</name>
    <dbReference type="NCBI Taxonomy" id="455344"/>
    <lineage>
        <taxon>Bacteria</taxon>
        <taxon>Bacillati</taxon>
        <taxon>Actinomycetota</taxon>
        <taxon>Actinomycetes</taxon>
        <taxon>Pseudonocardiales</taxon>
        <taxon>Pseudonocardiaceae</taxon>
        <taxon>Saccharopolyspora</taxon>
    </lineage>
</organism>